<dbReference type="EMBL" id="AGNL01012335">
    <property type="protein sequence ID" value="EJK67947.1"/>
    <property type="molecule type" value="Genomic_DNA"/>
</dbReference>
<feature type="chain" id="PRO_5003840878" evidence="2">
    <location>
        <begin position="27"/>
        <end position="757"/>
    </location>
</feature>
<keyword evidence="2" id="KW-0732">Signal</keyword>
<dbReference type="AlphaFoldDB" id="K0TBS6"/>
<proteinExistence type="predicted"/>
<gene>
    <name evidence="3" type="ORF">THAOC_10938</name>
</gene>
<dbReference type="eggNOG" id="ENOG502SA5A">
    <property type="taxonomic scope" value="Eukaryota"/>
</dbReference>
<dbReference type="Proteomes" id="UP000266841">
    <property type="component" value="Unassembled WGS sequence"/>
</dbReference>
<dbReference type="Gene3D" id="3.90.550.50">
    <property type="match status" value="1"/>
</dbReference>
<protein>
    <submittedName>
        <fullName evidence="3">Uncharacterized protein</fullName>
    </submittedName>
</protein>
<feature type="signal peptide" evidence="2">
    <location>
        <begin position="1"/>
        <end position="26"/>
    </location>
</feature>
<dbReference type="OrthoDB" id="529273at2759"/>
<evidence type="ECO:0000313" key="4">
    <source>
        <dbReference type="Proteomes" id="UP000266841"/>
    </source>
</evidence>
<evidence type="ECO:0000313" key="3">
    <source>
        <dbReference type="EMBL" id="EJK67947.1"/>
    </source>
</evidence>
<evidence type="ECO:0000256" key="2">
    <source>
        <dbReference type="SAM" id="SignalP"/>
    </source>
</evidence>
<evidence type="ECO:0000256" key="1">
    <source>
        <dbReference type="SAM" id="MobiDB-lite"/>
    </source>
</evidence>
<name>K0TBS6_THAOC</name>
<organism evidence="3 4">
    <name type="scientific">Thalassiosira oceanica</name>
    <name type="common">Marine diatom</name>
    <dbReference type="NCBI Taxonomy" id="159749"/>
    <lineage>
        <taxon>Eukaryota</taxon>
        <taxon>Sar</taxon>
        <taxon>Stramenopiles</taxon>
        <taxon>Ochrophyta</taxon>
        <taxon>Bacillariophyta</taxon>
        <taxon>Coscinodiscophyceae</taxon>
        <taxon>Thalassiosirophycidae</taxon>
        <taxon>Thalassiosirales</taxon>
        <taxon>Thalassiosiraceae</taxon>
        <taxon>Thalassiosira</taxon>
    </lineage>
</organism>
<reference evidence="3 4" key="1">
    <citation type="journal article" date="2012" name="Genome Biol.">
        <title>Genome and low-iron response of an oceanic diatom adapted to chronic iron limitation.</title>
        <authorList>
            <person name="Lommer M."/>
            <person name="Specht M."/>
            <person name="Roy A.S."/>
            <person name="Kraemer L."/>
            <person name="Andreson R."/>
            <person name="Gutowska M.A."/>
            <person name="Wolf J."/>
            <person name="Bergner S.V."/>
            <person name="Schilhabel M.B."/>
            <person name="Klostermeier U.C."/>
            <person name="Beiko R.G."/>
            <person name="Rosenstiel P."/>
            <person name="Hippler M."/>
            <person name="Laroche J."/>
        </authorList>
    </citation>
    <scope>NUCLEOTIDE SEQUENCE [LARGE SCALE GENOMIC DNA]</scope>
    <source>
        <strain evidence="3 4">CCMP1005</strain>
    </source>
</reference>
<sequence length="757" mass="84588">MRSALSSWPLLLAAAALATIGGPAAASSPEPPLAGIRGARRSLRSSADDDPRVLAEAPAGSGNLPTVQVYVKASGNSPWLERSARLMRECTSTAPEGRVTFMFDNNNAENVDRLGLEFPNVEINHVDGTDNQTGDGQSTAEATKAQRIKTRMVFMDYRFNKLRKNPADFACYLDDDMAFNYQNLQADLASKMKECHPNCIVGEIFGNAEGHPWHYWTVGGWCMSHKLVREIGELLAKNSDETLNWKGSDDGGFNAALRYKAEAGELTLSYASSDRWFSELSIATLEDDKITKRTFFSERMEKGTNIGEFAQLRDKWSKEIDPGFLREVIERAAVYYVELVDIALRDVPALQMQGEPQLASDGLADVSTSDGEAIFPNRAELSLTPIRFQENEENPVVLQTFFRPTLHDKNIIEFESDYRSRKRGVILTTPSGRSASAWQVDGSTSQGDFLHGYSYENPDEHDWLSAPLVEVDAPCFGAFTGWQPQSYGHVLDYHLSQVAFLAGRLSRECRLLLLEGPLQDILLAVDEELYNRVLWLSPGTVAKMKGSLAVAFHPSSLNDRTAVVPKWGANAYLQSWLNAIDYFVSDEEKVVVYHSRVVPQAKHGRIMDPEHNGHIIEIIRRSLERNGRPERLVVYDGTTLADDGSTSSMPILEQFKLFRSASALIGTHGTGLANAVWMDVRSNERPAKVVEFTPGGYQYSDDAYNFNRYRNYVQNYWGLPYDYHHIAFAPNSTDDRTFIDLEVLDVVLDGLFKQVVS</sequence>
<comment type="caution">
    <text evidence="3">The sequence shown here is derived from an EMBL/GenBank/DDBJ whole genome shotgun (WGS) entry which is preliminary data.</text>
</comment>
<keyword evidence="4" id="KW-1185">Reference proteome</keyword>
<feature type="region of interest" description="Disordered" evidence="1">
    <location>
        <begin position="41"/>
        <end position="60"/>
    </location>
</feature>
<accession>K0TBS6</accession>